<dbReference type="WBParaSite" id="SPAL_0001353500.1">
    <property type="protein sequence ID" value="SPAL_0001353500.1"/>
    <property type="gene ID" value="SPAL_0001353500"/>
</dbReference>
<feature type="domain" description="Replication protein A OB" evidence="3">
    <location>
        <begin position="162"/>
        <end position="245"/>
    </location>
</feature>
<feature type="region of interest" description="Disordered" evidence="2">
    <location>
        <begin position="1"/>
        <end position="32"/>
    </location>
</feature>
<evidence type="ECO:0000256" key="1">
    <source>
        <dbReference type="ARBA" id="ARBA00023125"/>
    </source>
</evidence>
<evidence type="ECO:0000313" key="4">
    <source>
        <dbReference type="Proteomes" id="UP000046392"/>
    </source>
</evidence>
<dbReference type="InterPro" id="IPR031657">
    <property type="entry name" value="REPA_OB_2"/>
</dbReference>
<name>A0A0N5C6G9_STREA</name>
<dbReference type="Pfam" id="PF16900">
    <property type="entry name" value="REPA_OB_2"/>
    <property type="match status" value="1"/>
</dbReference>
<dbReference type="Gene3D" id="2.40.50.140">
    <property type="entry name" value="Nucleic acid-binding proteins"/>
    <property type="match status" value="2"/>
</dbReference>
<accession>A0A0N5C6G9</accession>
<feature type="compositionally biased region" description="Pro residues" evidence="2">
    <location>
        <begin position="23"/>
        <end position="32"/>
    </location>
</feature>
<dbReference type="GO" id="GO:0003677">
    <property type="term" value="F:DNA binding"/>
    <property type="evidence" value="ECO:0007669"/>
    <property type="project" value="UniProtKB-KW"/>
</dbReference>
<evidence type="ECO:0000259" key="3">
    <source>
        <dbReference type="Pfam" id="PF16900"/>
    </source>
</evidence>
<reference evidence="5" key="1">
    <citation type="submission" date="2017-02" db="UniProtKB">
        <authorList>
            <consortium name="WormBaseParasite"/>
        </authorList>
    </citation>
    <scope>IDENTIFICATION</scope>
</reference>
<dbReference type="Proteomes" id="UP000046392">
    <property type="component" value="Unplaced"/>
</dbReference>
<protein>
    <submittedName>
        <fullName evidence="5">REPA_OB_2 domain-containing protein</fullName>
    </submittedName>
</protein>
<sequence>MKRRGAQPGEEPPRRRRKITTPPLAPSPPIQPLIPIVALGPHMRRWRFRGVVSKKSEIKDGRHGKFFTFTMTDSEGKQMMVTCGGGNVTRFYHFIKVESTYCMEGDSKVFKDADCRFNTTGHEYEIWMDNDVVITESEDEVLQLPTQSTDAVKLSSIHQYVGRAVDVVGVVVDRKGPEKTNTVYGEKDKLTVTLVDGSGCAVQLTVWGNSCSSFTPALLYQPIILKDVEVNEYEGVHSLVFRAGSRLVPYDGNDEVAVNLSEWYDIFGIDGAITRDFLIRRDIVAGQYDMRSWYFTTYGRICSVEGDEIDVRYHSQAQWMTLPEQHGDVVVGNIYKFVVKSTIARVEDEVVPVWTCIDLSSLRSNLIL</sequence>
<dbReference type="STRING" id="174720.A0A0N5C6G9"/>
<dbReference type="AlphaFoldDB" id="A0A0N5C6G9"/>
<dbReference type="SUPFAM" id="SSF50249">
    <property type="entry name" value="Nucleic acid-binding proteins"/>
    <property type="match status" value="2"/>
</dbReference>
<keyword evidence="4" id="KW-1185">Reference proteome</keyword>
<evidence type="ECO:0000256" key="2">
    <source>
        <dbReference type="SAM" id="MobiDB-lite"/>
    </source>
</evidence>
<organism evidence="4 5">
    <name type="scientific">Strongyloides papillosus</name>
    <name type="common">Intestinal threadworm</name>
    <dbReference type="NCBI Taxonomy" id="174720"/>
    <lineage>
        <taxon>Eukaryota</taxon>
        <taxon>Metazoa</taxon>
        <taxon>Ecdysozoa</taxon>
        <taxon>Nematoda</taxon>
        <taxon>Chromadorea</taxon>
        <taxon>Rhabditida</taxon>
        <taxon>Tylenchina</taxon>
        <taxon>Panagrolaimomorpha</taxon>
        <taxon>Strongyloidoidea</taxon>
        <taxon>Strongyloididae</taxon>
        <taxon>Strongyloides</taxon>
    </lineage>
</organism>
<evidence type="ECO:0000313" key="5">
    <source>
        <dbReference type="WBParaSite" id="SPAL_0001353500.1"/>
    </source>
</evidence>
<dbReference type="InterPro" id="IPR012340">
    <property type="entry name" value="NA-bd_OB-fold"/>
</dbReference>
<keyword evidence="1" id="KW-0238">DNA-binding</keyword>
<proteinExistence type="predicted"/>